<sequence>MIFKLTVETLLSGAVICQTAYPDHFEYLQAPANAERVHEFLSQLDRSLTHFEAAGAYYCTFDSIDDSNRRAISQLFSSVRSHFRPLVEWLDMLLRATGHDAPLHAKDSIKFTSLLEAFEHDQTLSEQLRRLTTMAPFKTNRVEIRDQLGTVLAKLEEMGYLVRHAPGSNTWYATARFDLIYLLIEFLNDSEKLELPEVQEPDPQEELLL</sequence>
<keyword evidence="2" id="KW-1185">Reference proteome</keyword>
<gene>
    <name evidence="1" type="ORF">SAMN04488540_10532</name>
</gene>
<dbReference type="RefSeq" id="WP_245709897.1">
    <property type="nucleotide sequence ID" value="NZ_FNEM01000005.1"/>
</dbReference>
<name>A0A1G8R214_9GAMM</name>
<dbReference type="Proteomes" id="UP000199527">
    <property type="component" value="Unassembled WGS sequence"/>
</dbReference>
<reference evidence="2" key="1">
    <citation type="submission" date="2016-10" db="EMBL/GenBank/DDBJ databases">
        <authorList>
            <person name="Varghese N."/>
            <person name="Submissions S."/>
        </authorList>
    </citation>
    <scope>NUCLEOTIDE SEQUENCE [LARGE SCALE GENOMIC DNA]</scope>
    <source>
        <strain evidence="2">DSM 23317</strain>
    </source>
</reference>
<dbReference type="InterPro" id="IPR053841">
    <property type="entry name" value="MksE"/>
</dbReference>
<organism evidence="1 2">
    <name type="scientific">Ferrimonas sediminum</name>
    <dbReference type="NCBI Taxonomy" id="718193"/>
    <lineage>
        <taxon>Bacteria</taxon>
        <taxon>Pseudomonadati</taxon>
        <taxon>Pseudomonadota</taxon>
        <taxon>Gammaproteobacteria</taxon>
        <taxon>Alteromonadales</taxon>
        <taxon>Ferrimonadaceae</taxon>
        <taxon>Ferrimonas</taxon>
    </lineage>
</organism>
<accession>A0A1G8R214</accession>
<evidence type="ECO:0000313" key="1">
    <source>
        <dbReference type="EMBL" id="SDJ10998.1"/>
    </source>
</evidence>
<dbReference type="EMBL" id="FNEM01000005">
    <property type="protein sequence ID" value="SDJ10998.1"/>
    <property type="molecule type" value="Genomic_DNA"/>
</dbReference>
<dbReference type="AlphaFoldDB" id="A0A1G8R214"/>
<evidence type="ECO:0000313" key="2">
    <source>
        <dbReference type="Proteomes" id="UP000199527"/>
    </source>
</evidence>
<proteinExistence type="predicted"/>
<protein>
    <submittedName>
        <fullName evidence="1">Uncharacterized protein</fullName>
    </submittedName>
</protein>
<dbReference type="Pfam" id="PF21980">
    <property type="entry name" value="MksE"/>
    <property type="match status" value="1"/>
</dbReference>